<sequence length="342" mass="38593">MADYETVVGLEVHMQINTKSKVFCECSTQFGAEPNSNTCVICTSQPGAIPILNKKAVEAVVKTGLALNFTINKQCTFARKQYFYPDVPKNYQITQSEPPLCSRGKLAITVSGKEKIINITRIHLEEDAGKLVHEIGSKKLDYSLLDLNRAGVGLMELVTEPEITSQHEALEFLKELKSIVEYLGTSKCSMEEGKMRCDVNVSIRPVGQKELGTRVEIKNMNSISGVRNAIAYEIERQKEVLNSGGKLTQETRLWEAEEGITKSMRSKEGALDYRYFPEPDLVPFNLPDSFIEELQKQVLELPRARKARFVKDYGLSECDADYLTSTRMIADYYEEAFNAFKR</sequence>
<evidence type="ECO:0000256" key="10">
    <source>
        <dbReference type="ARBA" id="ARBA00047913"/>
    </source>
</evidence>
<evidence type="ECO:0000256" key="8">
    <source>
        <dbReference type="ARBA" id="ARBA00024799"/>
    </source>
</evidence>
<protein>
    <recommendedName>
        <fullName evidence="3 11">Aspartyl/glutamyl-tRNA(Asn/Gln) amidotransferase subunit B</fullName>
        <shortName evidence="11">Asp/Glu-ADT subunit B</shortName>
        <ecNumber evidence="11">6.3.5.-</ecNumber>
    </recommendedName>
</protein>
<reference evidence="13 14" key="1">
    <citation type="submission" date="2015-11" db="EMBL/GenBank/DDBJ databases">
        <title>Evidence for parallel genomic evolution in an endosymbiosis of termite gut flagellates.</title>
        <authorList>
            <person name="Zheng H."/>
        </authorList>
    </citation>
    <scope>NUCLEOTIDE SEQUENCE [LARGE SCALE GENOMIC DNA]</scope>
    <source>
        <strain evidence="13 14">CET450</strain>
    </source>
</reference>
<dbReference type="GO" id="GO:0070681">
    <property type="term" value="P:glutaminyl-tRNAGln biosynthesis via transamidation"/>
    <property type="evidence" value="ECO:0007669"/>
    <property type="project" value="TreeGrafter"/>
</dbReference>
<dbReference type="InterPro" id="IPR042114">
    <property type="entry name" value="GatB_C_1"/>
</dbReference>
<dbReference type="NCBIfam" id="NF004014">
    <property type="entry name" value="PRK05477.1-4"/>
    <property type="match status" value="1"/>
</dbReference>
<dbReference type="InterPro" id="IPR014746">
    <property type="entry name" value="Gln_synth/guanido_kin_cat_dom"/>
</dbReference>
<evidence type="ECO:0000256" key="11">
    <source>
        <dbReference type="HAMAP-Rule" id="MF_00121"/>
    </source>
</evidence>
<dbReference type="NCBIfam" id="NF004012">
    <property type="entry name" value="PRK05477.1-2"/>
    <property type="match status" value="1"/>
</dbReference>
<evidence type="ECO:0000256" key="9">
    <source>
        <dbReference type="ARBA" id="ARBA00047380"/>
    </source>
</evidence>
<comment type="caution">
    <text evidence="13">The sequence shown here is derived from an EMBL/GenBank/DDBJ whole genome shotgun (WGS) entry which is preliminary data.</text>
</comment>
<comment type="function">
    <text evidence="8 11">Allows the formation of correctly charged Asn-tRNA(Asn) or Gln-tRNA(Gln) through the transamidation of misacylated Asp-tRNA(Asn) or Glu-tRNA(Gln) in organisms which lack either or both of asparaginyl-tRNA or glutaminyl-tRNA synthetases. The reaction takes place in the presence of glutamine and ATP through an activated phospho-Asp-tRNA(Asn) or phospho-Glu-tRNA(Gln).</text>
</comment>
<dbReference type="EMBL" id="LNVX01000605">
    <property type="protein sequence ID" value="OEG69673.1"/>
    <property type="molecule type" value="Genomic_DNA"/>
</dbReference>
<evidence type="ECO:0000259" key="12">
    <source>
        <dbReference type="Pfam" id="PF02934"/>
    </source>
</evidence>
<dbReference type="PANTHER" id="PTHR11659">
    <property type="entry name" value="GLUTAMYL-TRNA GLN AMIDOTRANSFERASE SUBUNIT B MITOCHONDRIAL AND PROKARYOTIC PET112-RELATED"/>
    <property type="match status" value="1"/>
</dbReference>
<dbReference type="SUPFAM" id="SSF55931">
    <property type="entry name" value="Glutamine synthetase/guanido kinase"/>
    <property type="match status" value="1"/>
</dbReference>
<keyword evidence="7 11" id="KW-0648">Protein biosynthesis</keyword>
<dbReference type="Proteomes" id="UP000095237">
    <property type="component" value="Unassembled WGS sequence"/>
</dbReference>
<comment type="catalytic activity">
    <reaction evidence="10 11">
        <text>L-glutamyl-tRNA(Gln) + L-glutamine + ATP + H2O = L-glutaminyl-tRNA(Gln) + L-glutamate + ADP + phosphate + H(+)</text>
        <dbReference type="Rhea" id="RHEA:17521"/>
        <dbReference type="Rhea" id="RHEA-COMP:9681"/>
        <dbReference type="Rhea" id="RHEA-COMP:9684"/>
        <dbReference type="ChEBI" id="CHEBI:15377"/>
        <dbReference type="ChEBI" id="CHEBI:15378"/>
        <dbReference type="ChEBI" id="CHEBI:29985"/>
        <dbReference type="ChEBI" id="CHEBI:30616"/>
        <dbReference type="ChEBI" id="CHEBI:43474"/>
        <dbReference type="ChEBI" id="CHEBI:58359"/>
        <dbReference type="ChEBI" id="CHEBI:78520"/>
        <dbReference type="ChEBI" id="CHEBI:78521"/>
        <dbReference type="ChEBI" id="CHEBI:456216"/>
    </reaction>
</comment>
<dbReference type="AlphaFoldDB" id="A0A1E5IHM8"/>
<dbReference type="EC" id="6.3.5.-" evidence="11"/>
<dbReference type="PROSITE" id="PS01234">
    <property type="entry name" value="GATB"/>
    <property type="match status" value="1"/>
</dbReference>
<accession>A0A1E5IHM8</accession>
<evidence type="ECO:0000256" key="6">
    <source>
        <dbReference type="ARBA" id="ARBA00022840"/>
    </source>
</evidence>
<name>A0A1E5IHM8_ENDTX</name>
<keyword evidence="6 11" id="KW-0067">ATP-binding</keyword>
<dbReference type="GO" id="GO:0050566">
    <property type="term" value="F:asparaginyl-tRNA synthase (glutamine-hydrolyzing) activity"/>
    <property type="evidence" value="ECO:0007669"/>
    <property type="project" value="RHEA"/>
</dbReference>
<dbReference type="PANTHER" id="PTHR11659:SF0">
    <property type="entry name" value="GLUTAMYL-TRNA(GLN) AMIDOTRANSFERASE SUBUNIT B, MITOCHONDRIAL"/>
    <property type="match status" value="1"/>
</dbReference>
<keyword evidence="4 11" id="KW-0436">Ligase</keyword>
<evidence type="ECO:0000256" key="4">
    <source>
        <dbReference type="ARBA" id="ARBA00022598"/>
    </source>
</evidence>
<dbReference type="InterPro" id="IPR004413">
    <property type="entry name" value="GatB"/>
</dbReference>
<comment type="catalytic activity">
    <reaction evidence="9 11">
        <text>L-aspartyl-tRNA(Asn) + L-glutamine + ATP + H2O = L-asparaginyl-tRNA(Asn) + L-glutamate + ADP + phosphate + 2 H(+)</text>
        <dbReference type="Rhea" id="RHEA:14513"/>
        <dbReference type="Rhea" id="RHEA-COMP:9674"/>
        <dbReference type="Rhea" id="RHEA-COMP:9677"/>
        <dbReference type="ChEBI" id="CHEBI:15377"/>
        <dbReference type="ChEBI" id="CHEBI:15378"/>
        <dbReference type="ChEBI" id="CHEBI:29985"/>
        <dbReference type="ChEBI" id="CHEBI:30616"/>
        <dbReference type="ChEBI" id="CHEBI:43474"/>
        <dbReference type="ChEBI" id="CHEBI:58359"/>
        <dbReference type="ChEBI" id="CHEBI:78515"/>
        <dbReference type="ChEBI" id="CHEBI:78516"/>
        <dbReference type="ChEBI" id="CHEBI:456216"/>
    </reaction>
</comment>
<dbReference type="InterPro" id="IPR017958">
    <property type="entry name" value="Gln-tRNA_amidoTrfase_suB_CS"/>
</dbReference>
<comment type="subunit">
    <text evidence="2 11">Heterotrimer of A, B and C subunits.</text>
</comment>
<dbReference type="Pfam" id="PF02934">
    <property type="entry name" value="GatB_N"/>
    <property type="match status" value="1"/>
</dbReference>
<dbReference type="InterPro" id="IPR017959">
    <property type="entry name" value="Asn/Gln-tRNA_amidoTrfase_suB/E"/>
</dbReference>
<proteinExistence type="inferred from homology"/>
<dbReference type="NCBIfam" id="TIGR00133">
    <property type="entry name" value="gatB"/>
    <property type="match status" value="1"/>
</dbReference>
<keyword evidence="5 11" id="KW-0547">Nucleotide-binding</keyword>
<evidence type="ECO:0000256" key="2">
    <source>
        <dbReference type="ARBA" id="ARBA00011123"/>
    </source>
</evidence>
<evidence type="ECO:0000256" key="3">
    <source>
        <dbReference type="ARBA" id="ARBA00016923"/>
    </source>
</evidence>
<evidence type="ECO:0000256" key="7">
    <source>
        <dbReference type="ARBA" id="ARBA00022917"/>
    </source>
</evidence>
<gene>
    <name evidence="11" type="primary">gatB</name>
    <name evidence="13" type="ORF">ATZ36_08145</name>
</gene>
<dbReference type="InterPro" id="IPR006075">
    <property type="entry name" value="Asn/Gln-tRNA_Trfase_suB/E_cat"/>
</dbReference>
<dbReference type="GO" id="GO:0050567">
    <property type="term" value="F:glutaminyl-tRNA synthase (glutamine-hydrolyzing) activity"/>
    <property type="evidence" value="ECO:0007669"/>
    <property type="project" value="UniProtKB-UniRule"/>
</dbReference>
<organism evidence="13 14">
    <name type="scientific">Endomicrobium trichonymphae</name>
    <dbReference type="NCBI Taxonomy" id="1408204"/>
    <lineage>
        <taxon>Bacteria</taxon>
        <taxon>Pseudomonadati</taxon>
        <taxon>Elusimicrobiota</taxon>
        <taxon>Endomicrobiia</taxon>
        <taxon>Endomicrobiales</taxon>
        <taxon>Endomicrobiaceae</taxon>
        <taxon>Candidatus Endomicrobiellum</taxon>
    </lineage>
</organism>
<dbReference type="HAMAP" id="MF_00121">
    <property type="entry name" value="GatB"/>
    <property type="match status" value="1"/>
</dbReference>
<dbReference type="GO" id="GO:0006412">
    <property type="term" value="P:translation"/>
    <property type="evidence" value="ECO:0007669"/>
    <property type="project" value="UniProtKB-UniRule"/>
</dbReference>
<dbReference type="GO" id="GO:0005524">
    <property type="term" value="F:ATP binding"/>
    <property type="evidence" value="ECO:0007669"/>
    <property type="project" value="UniProtKB-KW"/>
</dbReference>
<evidence type="ECO:0000256" key="1">
    <source>
        <dbReference type="ARBA" id="ARBA00005306"/>
    </source>
</evidence>
<evidence type="ECO:0000313" key="13">
    <source>
        <dbReference type="EMBL" id="OEG69673.1"/>
    </source>
</evidence>
<dbReference type="InterPro" id="IPR003789">
    <property type="entry name" value="Asn/Gln_tRNA_amidoTrase-B-like"/>
</dbReference>
<dbReference type="Gene3D" id="1.10.150.380">
    <property type="entry name" value="GatB domain, N-terminal subdomain"/>
    <property type="match status" value="1"/>
</dbReference>
<evidence type="ECO:0000256" key="5">
    <source>
        <dbReference type="ARBA" id="ARBA00022741"/>
    </source>
</evidence>
<evidence type="ECO:0000313" key="14">
    <source>
        <dbReference type="Proteomes" id="UP000095237"/>
    </source>
</evidence>
<feature type="domain" description="Aspartyl/Glutamyl-tRNA(Gln) amidotransferase subunit B/E catalytic" evidence="12">
    <location>
        <begin position="6"/>
        <end position="292"/>
    </location>
</feature>
<comment type="similarity">
    <text evidence="1 11">Belongs to the GatB/GatE family. GatB subfamily.</text>
</comment>
<dbReference type="SUPFAM" id="SSF89095">
    <property type="entry name" value="GatB/YqeY motif"/>
    <property type="match status" value="1"/>
</dbReference>
<keyword evidence="14" id="KW-1185">Reference proteome</keyword>